<accession>A0A2P2NBU5</accession>
<protein>
    <submittedName>
        <fullName evidence="1">Uncharacterized protein</fullName>
    </submittedName>
</protein>
<dbReference type="EMBL" id="GGEC01059457">
    <property type="protein sequence ID" value="MBX39941.1"/>
    <property type="molecule type" value="Transcribed_RNA"/>
</dbReference>
<proteinExistence type="predicted"/>
<evidence type="ECO:0000313" key="1">
    <source>
        <dbReference type="EMBL" id="MBX39941.1"/>
    </source>
</evidence>
<organism evidence="1">
    <name type="scientific">Rhizophora mucronata</name>
    <name type="common">Asiatic mangrove</name>
    <dbReference type="NCBI Taxonomy" id="61149"/>
    <lineage>
        <taxon>Eukaryota</taxon>
        <taxon>Viridiplantae</taxon>
        <taxon>Streptophyta</taxon>
        <taxon>Embryophyta</taxon>
        <taxon>Tracheophyta</taxon>
        <taxon>Spermatophyta</taxon>
        <taxon>Magnoliopsida</taxon>
        <taxon>eudicotyledons</taxon>
        <taxon>Gunneridae</taxon>
        <taxon>Pentapetalae</taxon>
        <taxon>rosids</taxon>
        <taxon>fabids</taxon>
        <taxon>Malpighiales</taxon>
        <taxon>Rhizophoraceae</taxon>
        <taxon>Rhizophora</taxon>
    </lineage>
</organism>
<reference evidence="1" key="1">
    <citation type="submission" date="2018-02" db="EMBL/GenBank/DDBJ databases">
        <title>Rhizophora mucronata_Transcriptome.</title>
        <authorList>
            <person name="Meera S.P."/>
            <person name="Sreeshan A."/>
            <person name="Augustine A."/>
        </authorList>
    </citation>
    <scope>NUCLEOTIDE SEQUENCE</scope>
    <source>
        <tissue evidence="1">Leaf</tissue>
    </source>
</reference>
<name>A0A2P2NBU5_RHIMU</name>
<dbReference type="AlphaFoldDB" id="A0A2P2NBU5"/>
<sequence>MSLTTSSPARFRRPRH</sequence>